<dbReference type="SUPFAM" id="SSF75632">
    <property type="entry name" value="Cullin homology domain"/>
    <property type="match status" value="1"/>
</dbReference>
<evidence type="ECO:0000256" key="5">
    <source>
        <dbReference type="ARBA" id="ARBA00022499"/>
    </source>
</evidence>
<organism evidence="16 17">
    <name type="scientific">Pleuronectes platessa</name>
    <name type="common">European plaice</name>
    <dbReference type="NCBI Taxonomy" id="8262"/>
    <lineage>
        <taxon>Eukaryota</taxon>
        <taxon>Metazoa</taxon>
        <taxon>Chordata</taxon>
        <taxon>Craniata</taxon>
        <taxon>Vertebrata</taxon>
        <taxon>Euteleostomi</taxon>
        <taxon>Actinopterygii</taxon>
        <taxon>Neopterygii</taxon>
        <taxon>Teleostei</taxon>
        <taxon>Neoteleostei</taxon>
        <taxon>Acanthomorphata</taxon>
        <taxon>Carangaria</taxon>
        <taxon>Pleuronectiformes</taxon>
        <taxon>Pleuronectoidei</taxon>
        <taxon>Pleuronectidae</taxon>
        <taxon>Pleuronectes</taxon>
    </lineage>
</organism>
<feature type="region of interest" description="Disordered" evidence="14">
    <location>
        <begin position="1293"/>
        <end position="1332"/>
    </location>
</feature>
<dbReference type="Pfam" id="PF26557">
    <property type="entry name" value="Cullin_AB"/>
    <property type="match status" value="1"/>
</dbReference>
<keyword evidence="9" id="KW-0931">ER-Golgi transport</keyword>
<dbReference type="SMART" id="SM00884">
    <property type="entry name" value="Cullin_Nedd8"/>
    <property type="match status" value="1"/>
</dbReference>
<comment type="caution">
    <text evidence="16">The sequence shown here is derived from an EMBL/GenBank/DDBJ whole genome shotgun (WGS) entry which is preliminary data.</text>
</comment>
<dbReference type="GO" id="GO:0006915">
    <property type="term" value="P:apoptotic process"/>
    <property type="evidence" value="ECO:0007669"/>
    <property type="project" value="UniProtKB-ARBA"/>
</dbReference>
<dbReference type="GO" id="GO:0000278">
    <property type="term" value="P:mitotic cell cycle"/>
    <property type="evidence" value="ECO:0007669"/>
    <property type="project" value="UniProtKB-ARBA"/>
</dbReference>
<dbReference type="InterPro" id="IPR016158">
    <property type="entry name" value="Cullin_homology"/>
</dbReference>
<evidence type="ECO:0000256" key="4">
    <source>
        <dbReference type="ARBA" id="ARBA00022448"/>
    </source>
</evidence>
<feature type="region of interest" description="Disordered" evidence="14">
    <location>
        <begin position="647"/>
        <end position="668"/>
    </location>
</feature>
<comment type="pathway">
    <text evidence="2">Protein modification; protein ubiquitination.</text>
</comment>
<comment type="subcellular location">
    <subcellularLocation>
        <location evidence="1">Nucleus</location>
    </subcellularLocation>
</comment>
<keyword evidence="4" id="KW-0813">Transport</keyword>
<dbReference type="GO" id="GO:0010468">
    <property type="term" value="P:regulation of gene expression"/>
    <property type="evidence" value="ECO:0007669"/>
    <property type="project" value="UniProtKB-ARBA"/>
</dbReference>
<keyword evidence="10" id="KW-0539">Nucleus</keyword>
<dbReference type="FunFam" id="1.20.1310.10:FF:000005">
    <property type="entry name" value="Cullin 3"/>
    <property type="match status" value="1"/>
</dbReference>
<dbReference type="GO" id="GO:0051301">
    <property type="term" value="P:cell division"/>
    <property type="evidence" value="ECO:0007669"/>
    <property type="project" value="UniProtKB-KW"/>
</dbReference>
<dbReference type="InterPro" id="IPR036388">
    <property type="entry name" value="WH-like_DNA-bd_sf"/>
</dbReference>
<dbReference type="InterPro" id="IPR036390">
    <property type="entry name" value="WH_DNA-bd_sf"/>
</dbReference>
<evidence type="ECO:0000256" key="12">
    <source>
        <dbReference type="PROSITE-ProRule" id="PRU00330"/>
    </source>
</evidence>
<evidence type="ECO:0000256" key="9">
    <source>
        <dbReference type="ARBA" id="ARBA00022892"/>
    </source>
</evidence>
<evidence type="ECO:0000256" key="3">
    <source>
        <dbReference type="ARBA" id="ARBA00006019"/>
    </source>
</evidence>
<dbReference type="GO" id="GO:0005737">
    <property type="term" value="C:cytoplasm"/>
    <property type="evidence" value="ECO:0007669"/>
    <property type="project" value="UniProtKB-ARBA"/>
</dbReference>
<dbReference type="GO" id="GO:0016192">
    <property type="term" value="P:vesicle-mediated transport"/>
    <property type="evidence" value="ECO:0007669"/>
    <property type="project" value="UniProtKB-KW"/>
</dbReference>
<evidence type="ECO:0000256" key="1">
    <source>
        <dbReference type="ARBA" id="ARBA00004123"/>
    </source>
</evidence>
<gene>
    <name evidence="16" type="ORF">PLEPLA_LOCUS3053</name>
</gene>
<dbReference type="Gene3D" id="1.10.10.10">
    <property type="entry name" value="Winged helix-like DNA-binding domain superfamily/Winged helix DNA-binding domain"/>
    <property type="match status" value="1"/>
</dbReference>
<feature type="region of interest" description="Disordered" evidence="14">
    <location>
        <begin position="814"/>
        <end position="840"/>
    </location>
</feature>
<evidence type="ECO:0000313" key="17">
    <source>
        <dbReference type="Proteomes" id="UP001153269"/>
    </source>
</evidence>
<dbReference type="FunFam" id="1.10.10.10:FF:000091">
    <property type="entry name" value="Cullin 3"/>
    <property type="match status" value="1"/>
</dbReference>
<dbReference type="InterPro" id="IPR019559">
    <property type="entry name" value="Cullin_neddylation_domain"/>
</dbReference>
<evidence type="ECO:0000256" key="10">
    <source>
        <dbReference type="ARBA" id="ARBA00023242"/>
    </source>
</evidence>
<feature type="region of interest" description="Disordered" evidence="14">
    <location>
        <begin position="1128"/>
        <end position="1248"/>
    </location>
</feature>
<keyword evidence="5" id="KW-1017">Isopeptide bond</keyword>
<evidence type="ECO:0000256" key="7">
    <source>
        <dbReference type="ARBA" id="ARBA00022776"/>
    </source>
</evidence>
<dbReference type="InterPro" id="IPR046365">
    <property type="entry name" value="FAM124_dom"/>
</dbReference>
<evidence type="ECO:0000256" key="2">
    <source>
        <dbReference type="ARBA" id="ARBA00004906"/>
    </source>
</evidence>
<dbReference type="GO" id="GO:0080090">
    <property type="term" value="P:regulation of primary metabolic process"/>
    <property type="evidence" value="ECO:0007669"/>
    <property type="project" value="UniProtKB-ARBA"/>
</dbReference>
<evidence type="ECO:0000256" key="13">
    <source>
        <dbReference type="RuleBase" id="RU003829"/>
    </source>
</evidence>
<dbReference type="Proteomes" id="UP001153269">
    <property type="component" value="Unassembled WGS sequence"/>
</dbReference>
<name>A0A9N7Y7C0_PLEPL</name>
<dbReference type="FunFam" id="1.20.1310.10:FF:000002">
    <property type="entry name" value="cullin-3 isoform X1"/>
    <property type="match status" value="1"/>
</dbReference>
<dbReference type="Gene3D" id="3.30.230.130">
    <property type="entry name" value="Cullin, Chain C, Domain 2"/>
    <property type="match status" value="1"/>
</dbReference>
<dbReference type="Pfam" id="PF00888">
    <property type="entry name" value="Cullin"/>
    <property type="match status" value="1"/>
</dbReference>
<feature type="compositionally biased region" description="Acidic residues" evidence="14">
    <location>
        <begin position="815"/>
        <end position="828"/>
    </location>
</feature>
<dbReference type="PANTHER" id="PTHR11932">
    <property type="entry name" value="CULLIN"/>
    <property type="match status" value="1"/>
</dbReference>
<dbReference type="GO" id="GO:0007165">
    <property type="term" value="P:signal transduction"/>
    <property type="evidence" value="ECO:0007669"/>
    <property type="project" value="UniProtKB-ARBA"/>
</dbReference>
<feature type="compositionally biased region" description="Basic and acidic residues" evidence="14">
    <location>
        <begin position="652"/>
        <end position="668"/>
    </location>
</feature>
<dbReference type="GO" id="GO:0043161">
    <property type="term" value="P:proteasome-mediated ubiquitin-dependent protein catabolic process"/>
    <property type="evidence" value="ECO:0007669"/>
    <property type="project" value="UniProtKB-ARBA"/>
</dbReference>
<dbReference type="SUPFAM" id="SSF74788">
    <property type="entry name" value="Cullin repeat-like"/>
    <property type="match status" value="1"/>
</dbReference>
<dbReference type="Pfam" id="PF10557">
    <property type="entry name" value="Cullin_Nedd8"/>
    <property type="match status" value="1"/>
</dbReference>
<dbReference type="Pfam" id="PF15067">
    <property type="entry name" value="FAM124"/>
    <property type="match status" value="1"/>
</dbReference>
<keyword evidence="6" id="KW-0132">Cell division</keyword>
<accession>A0A9N7Y7C0</accession>
<proteinExistence type="inferred from homology"/>
<dbReference type="InterPro" id="IPR036317">
    <property type="entry name" value="Cullin_homology_sf"/>
</dbReference>
<reference evidence="16" key="1">
    <citation type="submission" date="2020-03" db="EMBL/GenBank/DDBJ databases">
        <authorList>
            <person name="Weist P."/>
        </authorList>
    </citation>
    <scope>NUCLEOTIDE SEQUENCE</scope>
</reference>
<evidence type="ECO:0000259" key="15">
    <source>
        <dbReference type="PROSITE" id="PS50069"/>
    </source>
</evidence>
<feature type="domain" description="Cullin family profile" evidence="15">
    <location>
        <begin position="382"/>
        <end position="605"/>
    </location>
</feature>
<evidence type="ECO:0000256" key="8">
    <source>
        <dbReference type="ARBA" id="ARBA00022843"/>
    </source>
</evidence>
<dbReference type="GO" id="GO:0000209">
    <property type="term" value="P:protein polyubiquitination"/>
    <property type="evidence" value="ECO:0007669"/>
    <property type="project" value="UniProtKB-ARBA"/>
</dbReference>
<keyword evidence="7" id="KW-0498">Mitosis</keyword>
<dbReference type="GO" id="GO:0006950">
    <property type="term" value="P:response to stress"/>
    <property type="evidence" value="ECO:0007669"/>
    <property type="project" value="UniProtKB-ARBA"/>
</dbReference>
<evidence type="ECO:0000256" key="11">
    <source>
        <dbReference type="ARBA" id="ARBA00023306"/>
    </source>
</evidence>
<dbReference type="GO" id="GO:0005634">
    <property type="term" value="C:nucleus"/>
    <property type="evidence" value="ECO:0007669"/>
    <property type="project" value="UniProtKB-SubCell"/>
</dbReference>
<comment type="similarity">
    <text evidence="3 12 13">Belongs to the cullin family.</text>
</comment>
<dbReference type="FunFam" id="1.20.1310.10:FF:000001">
    <property type="entry name" value="Cullin 3"/>
    <property type="match status" value="1"/>
</dbReference>
<protein>
    <recommendedName>
        <fullName evidence="15">Cullin family profile domain-containing protein</fullName>
    </recommendedName>
</protein>
<dbReference type="EMBL" id="CADEAL010000152">
    <property type="protein sequence ID" value="CAB1415337.1"/>
    <property type="molecule type" value="Genomic_DNA"/>
</dbReference>
<keyword evidence="17" id="KW-1185">Reference proteome</keyword>
<dbReference type="InterPro" id="IPR001373">
    <property type="entry name" value="Cullin_N"/>
</dbReference>
<dbReference type="FunFam" id="3.30.230.130:FF:000002">
    <property type="entry name" value="cullin-3 isoform X1"/>
    <property type="match status" value="1"/>
</dbReference>
<sequence length="1358" mass="153465">MSNLSKGGTKKDTKMRIRAFPMTMDEKYVNNIWDLLKNAIQEIQRKNNSGLSFEELYRNAYTMVLHKHGEKLYTGLREVVTEHLINKVREDVLNSLNNNFLQTLNQAWNDHQTAMVMIRDILMYMDRVYVQQNNVENVYNLGLIIFRDQVVRYGCIRDHLRQTLLDMIARERKGEVVDRGAIRNACQMLMILGLEGRSVYEEDFEAPFLEMSAEFFQMESQKFLAENSASVYIKKVEARINEEIERVMHCLDKSTEEPIVKVVERELISKHMKTIVEMENSGLVHMLKNGKTDDLACMYKLFSRVPNGLKTMCECMSSYLREQGKALVSEEGEGKNPVDYIQGLLDLKSRFDRFLLESFNNDRLFKQTIAGDFEYFLNLNSRSPEYLSLFIDDKLKKGVKGLTEQEVESILDKAMVLFRFMQEKDVFERYYKQHLARRLLTNKSVSDDSEKNMISKLKTECGYNRGVTWRSRSHCESPDHGLLADTISNTKCSIPPSPRHAFEVFRRFYLGKHSGRQLTLQHHMGSADLNATFHGPIKKEDGSEVVVGGAQVTGSNTRKHILQVSTFQMTILMLFNNREKSGFEEIQQETDIPERELVRALQSLACGKPTQRVLTKEPKSKEIENGHVFTVNDQFTSKLHRVKIQTVAAKQGESDPERKETRQKVDDDRKHEIEAAIVRIMKSRKKMQHNVLVAEVTQQLRSRFLPSPVVIKKRIEGLIEREYLARTPEDPFTLEHLNKVTLLSVLCFCNVEQWADLDVKKLLLPFAHIQPQELELDTCRQARLVLLVVSHRAELRLILNSTVYGCLEPRCRGEADDENVDSGAETDESDRGGMSSSGVELRTRRVRRQQQLLLMNLHLLANPGDSLLLQHTLDRLLRWLCPSLRIFHVSERAAPFRSYTRLCPVAGYPSMAITFFLHEAYGEERILKVLDFFQRPPWQYHHTESGGNRTGGIHITSTSSPANPLLQPYLLPSRDFYSLGAGMPVWGVRPVHCGGEILRVTLYSGYDNYEDAVRLYETVLQQQAEEQKAGFCWFTLHTEPGLCLQLALKQLSPGVRVEPCISAVLQFSVDEIGQLVPLLPNPCTPISNTRWQTEDLDGNKVLFQVKTPAQPQRPLTCAFPPTCPSVSPRGIQLRSSGQGHSLSPCSLTTPLPWQAHRQGQRPLLDKHHGGGGGGAESLGSGSCCSTPPGSSCYSSQHSSPAPPSSSNQPDSPQRPSISHSLSHLLLEEDEEEPETNVDTGVPISPCSDVTVKPLTRSASVDLLMTCHSDRPAAVGASAVESLARELRECLPQTHTLPQGPSRTRGSAGFTNGGREGCNSRTGEVGQSPFKGPVVEKRTTAALLSARTNNEEPVDEFFI</sequence>
<feature type="compositionally biased region" description="Polar residues" evidence="14">
    <location>
        <begin position="1293"/>
        <end position="1304"/>
    </location>
</feature>
<keyword evidence="11" id="KW-0131">Cell cycle</keyword>
<dbReference type="Gene3D" id="1.20.1310.10">
    <property type="entry name" value="Cullin Repeats"/>
    <property type="match status" value="4"/>
</dbReference>
<dbReference type="SMART" id="SM00182">
    <property type="entry name" value="CULLIN"/>
    <property type="match status" value="1"/>
</dbReference>
<evidence type="ECO:0000313" key="16">
    <source>
        <dbReference type="EMBL" id="CAB1415337.1"/>
    </source>
</evidence>
<feature type="compositionally biased region" description="Polar residues" evidence="14">
    <location>
        <begin position="1133"/>
        <end position="1151"/>
    </location>
</feature>
<dbReference type="InterPro" id="IPR045093">
    <property type="entry name" value="Cullin"/>
</dbReference>
<dbReference type="SUPFAM" id="SSF46785">
    <property type="entry name" value="Winged helix' DNA-binding domain"/>
    <property type="match status" value="1"/>
</dbReference>
<evidence type="ECO:0000256" key="6">
    <source>
        <dbReference type="ARBA" id="ARBA00022618"/>
    </source>
</evidence>
<dbReference type="InterPro" id="IPR016159">
    <property type="entry name" value="Cullin_repeat-like_dom_sf"/>
</dbReference>
<keyword evidence="8" id="KW-0832">Ubl conjugation</keyword>
<dbReference type="GO" id="GO:0031625">
    <property type="term" value="F:ubiquitin protein ligase binding"/>
    <property type="evidence" value="ECO:0007669"/>
    <property type="project" value="InterPro"/>
</dbReference>
<dbReference type="InterPro" id="IPR059120">
    <property type="entry name" value="Cullin-like_AB"/>
</dbReference>
<evidence type="ECO:0000256" key="14">
    <source>
        <dbReference type="SAM" id="MobiDB-lite"/>
    </source>
</evidence>
<dbReference type="FunFam" id="1.20.1310.10:FF:000006">
    <property type="entry name" value="Cullin 3"/>
    <property type="match status" value="1"/>
</dbReference>
<feature type="compositionally biased region" description="Low complexity" evidence="14">
    <location>
        <begin position="1177"/>
        <end position="1224"/>
    </location>
</feature>
<dbReference type="PROSITE" id="PS50069">
    <property type="entry name" value="CULLIN_2"/>
    <property type="match status" value="1"/>
</dbReference>